<protein>
    <submittedName>
        <fullName evidence="2">Uncharacterized protein</fullName>
    </submittedName>
</protein>
<evidence type="ECO:0000256" key="1">
    <source>
        <dbReference type="SAM" id="MobiDB-lite"/>
    </source>
</evidence>
<proteinExistence type="predicted"/>
<dbReference type="AlphaFoldDB" id="A0AAP5LMZ7"/>
<feature type="compositionally biased region" description="Polar residues" evidence="1">
    <location>
        <begin position="1"/>
        <end position="16"/>
    </location>
</feature>
<gene>
    <name evidence="2" type="ORF">J2W91_003606</name>
</gene>
<feature type="region of interest" description="Disordered" evidence="1">
    <location>
        <begin position="1"/>
        <end position="28"/>
    </location>
</feature>
<reference evidence="2" key="1">
    <citation type="submission" date="2023-07" db="EMBL/GenBank/DDBJ databases">
        <title>Sorghum-associated microbial communities from plants grown in Nebraska, USA.</title>
        <authorList>
            <person name="Schachtman D."/>
        </authorList>
    </citation>
    <scope>NUCLEOTIDE SEQUENCE</scope>
    <source>
        <strain evidence="2">BE80</strain>
    </source>
</reference>
<sequence>MGNTRLLHVQSQTHCTPTHPRMQPEATLSPSPIQTILSVLELHQISHLPQQTGHGLCT</sequence>
<comment type="caution">
    <text evidence="2">The sequence shown here is derived from an EMBL/GenBank/DDBJ whole genome shotgun (WGS) entry which is preliminary data.</text>
</comment>
<organism evidence="2 3">
    <name type="scientific">Paenibacillus amylolyticus</name>
    <dbReference type="NCBI Taxonomy" id="1451"/>
    <lineage>
        <taxon>Bacteria</taxon>
        <taxon>Bacillati</taxon>
        <taxon>Bacillota</taxon>
        <taxon>Bacilli</taxon>
        <taxon>Bacillales</taxon>
        <taxon>Paenibacillaceae</taxon>
        <taxon>Paenibacillus</taxon>
    </lineage>
</organism>
<evidence type="ECO:0000313" key="3">
    <source>
        <dbReference type="Proteomes" id="UP001254832"/>
    </source>
</evidence>
<dbReference type="EMBL" id="JAVDTR010000010">
    <property type="protein sequence ID" value="MDR6725107.1"/>
    <property type="molecule type" value="Genomic_DNA"/>
</dbReference>
<name>A0AAP5LMZ7_PAEAM</name>
<dbReference type="Proteomes" id="UP001254832">
    <property type="component" value="Unassembled WGS sequence"/>
</dbReference>
<evidence type="ECO:0000313" key="2">
    <source>
        <dbReference type="EMBL" id="MDR6725107.1"/>
    </source>
</evidence>
<accession>A0AAP5LMZ7</accession>